<dbReference type="Pfam" id="PF02630">
    <property type="entry name" value="SCO1-SenC"/>
    <property type="match status" value="1"/>
</dbReference>
<feature type="chain" id="PRO_5041454981" evidence="4">
    <location>
        <begin position="25"/>
        <end position="292"/>
    </location>
</feature>
<feature type="signal peptide" evidence="4">
    <location>
        <begin position="1"/>
        <end position="24"/>
    </location>
</feature>
<proteinExistence type="inferred from homology"/>
<feature type="binding site" evidence="2">
    <location>
        <position position="159"/>
    </location>
    <ligand>
        <name>Cu cation</name>
        <dbReference type="ChEBI" id="CHEBI:23378"/>
    </ligand>
</feature>
<dbReference type="PANTHER" id="PTHR12151:SF25">
    <property type="entry name" value="LINALOOL DEHYDRATASE_ISOMERASE DOMAIN-CONTAINING PROTEIN"/>
    <property type="match status" value="1"/>
</dbReference>
<protein>
    <submittedName>
        <fullName evidence="5">SCO family protein</fullName>
    </submittedName>
</protein>
<dbReference type="PANTHER" id="PTHR12151">
    <property type="entry name" value="ELECTRON TRANSPORT PROTIN SCO1/SENC FAMILY MEMBER"/>
    <property type="match status" value="1"/>
</dbReference>
<dbReference type="FunFam" id="3.40.30.10:FF:000013">
    <property type="entry name" value="Blast:Protein SCO1 homolog, mitochondrial"/>
    <property type="match status" value="1"/>
</dbReference>
<organism evidence="5">
    <name type="scientific">Candidatus Nitricoxidivorans perseverans</name>
    <dbReference type="NCBI Taxonomy" id="2975601"/>
    <lineage>
        <taxon>Bacteria</taxon>
        <taxon>Pseudomonadati</taxon>
        <taxon>Pseudomonadota</taxon>
        <taxon>Betaproteobacteria</taxon>
        <taxon>Nitrosomonadales</taxon>
        <taxon>Sterolibacteriaceae</taxon>
        <taxon>Candidatus Nitricoxidivorans</taxon>
    </lineage>
</organism>
<dbReference type="AlphaFoldDB" id="A0AA49FKU7"/>
<sequence length="292" mass="31289">MLPTFKFVAPILLILGLTAASARASSANEAMSAVTELGRINGLALACRQPDVAARTKALMLAHVPKLRHWGEAYEQATSAAFITPPGGCPEGAALRVQAELLAARLAALLPASVPPAEIPGPDVGIQPRYLLQGPGGRSVMDSDFRGRFQLISFGYTYCPDICPTTLVEMAHVLRLLGGNAQHVQSIFISVDPDRDTPETLRIYTEFFDPRILGLTGSPEMVRKVADLFKVRYEKVKEPGASHYAVDHSAGMVLIGPEGAFVTKFAYGTSAEEIAGKIGKILETLPPAILRK</sequence>
<dbReference type="Gene3D" id="3.40.30.10">
    <property type="entry name" value="Glutaredoxin"/>
    <property type="match status" value="1"/>
</dbReference>
<feature type="disulfide bond" description="Redox-active" evidence="3">
    <location>
        <begin position="159"/>
        <end position="163"/>
    </location>
</feature>
<comment type="similarity">
    <text evidence="1">Belongs to the SCO1/2 family.</text>
</comment>
<name>A0AA49FKU7_9PROT</name>
<dbReference type="EMBL" id="CP107246">
    <property type="protein sequence ID" value="WIM05363.1"/>
    <property type="molecule type" value="Genomic_DNA"/>
</dbReference>
<evidence type="ECO:0000256" key="3">
    <source>
        <dbReference type="PIRSR" id="PIRSR603782-2"/>
    </source>
</evidence>
<evidence type="ECO:0000256" key="2">
    <source>
        <dbReference type="PIRSR" id="PIRSR603782-1"/>
    </source>
</evidence>
<evidence type="ECO:0000256" key="4">
    <source>
        <dbReference type="SAM" id="SignalP"/>
    </source>
</evidence>
<dbReference type="InterPro" id="IPR036249">
    <property type="entry name" value="Thioredoxin-like_sf"/>
</dbReference>
<keyword evidence="2" id="KW-0479">Metal-binding</keyword>
<keyword evidence="3" id="KW-1015">Disulfide bond</keyword>
<reference evidence="5" key="1">
    <citation type="journal article" date="2023" name="Nat. Microbiol.">
        <title>Enrichment and characterization of a nitric oxide-reducing microbial community in a continuous bioreactor.</title>
        <authorList>
            <person name="Garrido-Amador P."/>
            <person name="Stortenbeker N."/>
            <person name="Wessels H.J.C.T."/>
            <person name="Speth D.R."/>
            <person name="Garcia-Heredia I."/>
            <person name="Kartal B."/>
        </authorList>
    </citation>
    <scope>NUCLEOTIDE SEQUENCE</scope>
    <source>
        <strain evidence="5">MAG1</strain>
    </source>
</reference>
<dbReference type="CDD" id="cd02968">
    <property type="entry name" value="SCO"/>
    <property type="match status" value="1"/>
</dbReference>
<dbReference type="Proteomes" id="UP001234916">
    <property type="component" value="Chromosome"/>
</dbReference>
<dbReference type="SUPFAM" id="SSF52833">
    <property type="entry name" value="Thioredoxin-like"/>
    <property type="match status" value="1"/>
</dbReference>
<feature type="binding site" evidence="2">
    <location>
        <position position="248"/>
    </location>
    <ligand>
        <name>Cu cation</name>
        <dbReference type="ChEBI" id="CHEBI:23378"/>
    </ligand>
</feature>
<dbReference type="InterPro" id="IPR003782">
    <property type="entry name" value="SCO1/SenC"/>
</dbReference>
<keyword evidence="2" id="KW-0186">Copper</keyword>
<accession>A0AA49FKU7</accession>
<keyword evidence="4" id="KW-0732">Signal</keyword>
<gene>
    <name evidence="5" type="ORF">OHM77_11840</name>
</gene>
<dbReference type="KEGG" id="npv:OHM77_11840"/>
<evidence type="ECO:0000256" key="1">
    <source>
        <dbReference type="ARBA" id="ARBA00010996"/>
    </source>
</evidence>
<evidence type="ECO:0000313" key="5">
    <source>
        <dbReference type="EMBL" id="WIM05363.1"/>
    </source>
</evidence>
<dbReference type="GO" id="GO:0046872">
    <property type="term" value="F:metal ion binding"/>
    <property type="evidence" value="ECO:0007669"/>
    <property type="project" value="UniProtKB-KW"/>
</dbReference>
<feature type="binding site" evidence="2">
    <location>
        <position position="163"/>
    </location>
    <ligand>
        <name>Cu cation</name>
        <dbReference type="ChEBI" id="CHEBI:23378"/>
    </ligand>
</feature>